<accession>A0ABW7P735</accession>
<feature type="domain" description="Metalloprotease TldD/E C-terminal" evidence="3">
    <location>
        <begin position="231"/>
        <end position="451"/>
    </location>
</feature>
<evidence type="ECO:0000259" key="4">
    <source>
        <dbReference type="Pfam" id="PF19290"/>
    </source>
</evidence>
<keyword evidence="6" id="KW-1185">Reference proteome</keyword>
<dbReference type="Gene3D" id="3.30.2290.10">
    <property type="entry name" value="PmbA/TldD superfamily"/>
    <property type="match status" value="1"/>
</dbReference>
<dbReference type="InterPro" id="IPR045570">
    <property type="entry name" value="Metalloprtase-TldD/E_cen_dom"/>
</dbReference>
<sequence>MTWQADGTALRIARSLAARAVPGEEIEAFVARGTDTQILVRDQSVESMTSADSGGAGVRVRRGRRIGFAHTGRLDGASLDAVLSDARDNARFTQPSDSAVLPAPDGVRPAAFDLWREECAGLPVREKIARAHALERLVTASPRVQGVKSVAWGDAAAESAVVSSLGVESYSRRTSCFLSGYVLGVPEGGRTATSTAYSMGRSPSELDLAAAADEAVEALAATNRAAFPARRLPVVLGPAATAAFLGVIGNTLGGPSGRADRSGPGGSAPEDRLVASRHVTLLDDPTDPTGFGAARFDAEGLATRRNLLVDAGRPVGRLYDAAGGHRAGAASNGAAVRAGYKSLPRAGARALALVPGDLDPAAAVAGLDHGFLVQGVGGLQAGGGPGGAFSAAVSGRVVRGGELAEYVPHTTLAATLSEMLLGVRGVGTDSIPLPGNAKGTTLLVSELTVGGQ</sequence>
<protein>
    <submittedName>
        <fullName evidence="5">Metallopeptidase TldD-related protein</fullName>
    </submittedName>
</protein>
<comment type="similarity">
    <text evidence="1">Belongs to the peptidase U62 family.</text>
</comment>
<evidence type="ECO:0000259" key="2">
    <source>
        <dbReference type="Pfam" id="PF01523"/>
    </source>
</evidence>
<dbReference type="Pfam" id="PF01523">
    <property type="entry name" value="PmbA_TldD_1st"/>
    <property type="match status" value="1"/>
</dbReference>
<dbReference type="PANTHER" id="PTHR43421:SF1">
    <property type="entry name" value="METALLOPROTEASE PMBA"/>
    <property type="match status" value="1"/>
</dbReference>
<evidence type="ECO:0000256" key="1">
    <source>
        <dbReference type="ARBA" id="ARBA00005836"/>
    </source>
</evidence>
<comment type="caution">
    <text evidence="5">The sequence shown here is derived from an EMBL/GenBank/DDBJ whole genome shotgun (WGS) entry which is preliminary data.</text>
</comment>
<dbReference type="EMBL" id="JBBDHD010000005">
    <property type="protein sequence ID" value="MFH7594107.1"/>
    <property type="molecule type" value="Genomic_DNA"/>
</dbReference>
<gene>
    <name evidence="5" type="ORF">WDV06_03245</name>
</gene>
<evidence type="ECO:0000313" key="6">
    <source>
        <dbReference type="Proteomes" id="UP001610631"/>
    </source>
</evidence>
<dbReference type="PANTHER" id="PTHR43421">
    <property type="entry name" value="METALLOPROTEASE PMBA"/>
    <property type="match status" value="1"/>
</dbReference>
<dbReference type="Proteomes" id="UP001610631">
    <property type="component" value="Unassembled WGS sequence"/>
</dbReference>
<dbReference type="InterPro" id="IPR035068">
    <property type="entry name" value="TldD/PmbA_N"/>
</dbReference>
<reference evidence="5 6" key="1">
    <citation type="submission" date="2024-03" db="EMBL/GenBank/DDBJ databases">
        <title>Whole genome sequencing of Streptomyces racemochromogenes, to identify antimicrobial biosynthetic gene clusters.</title>
        <authorList>
            <person name="Suryawanshi P."/>
            <person name="Krishnaraj P.U."/>
            <person name="Arun Y.P."/>
            <person name="Suryawanshi M.P."/>
            <person name="Rakshit O."/>
        </authorList>
    </citation>
    <scope>NUCLEOTIDE SEQUENCE [LARGE SCALE GENOMIC DNA]</scope>
    <source>
        <strain evidence="5 6">AUDT626</strain>
    </source>
</reference>
<feature type="domain" description="Metalloprotease TldD/E N-terminal" evidence="2">
    <location>
        <begin position="27"/>
        <end position="90"/>
    </location>
</feature>
<dbReference type="Pfam" id="PF19290">
    <property type="entry name" value="PmbA_TldD_2nd"/>
    <property type="match status" value="1"/>
</dbReference>
<organism evidence="5 6">
    <name type="scientific">Streptomyces racemochromogenes</name>
    <dbReference type="NCBI Taxonomy" id="67353"/>
    <lineage>
        <taxon>Bacteria</taxon>
        <taxon>Bacillati</taxon>
        <taxon>Actinomycetota</taxon>
        <taxon>Actinomycetes</taxon>
        <taxon>Kitasatosporales</taxon>
        <taxon>Streptomycetaceae</taxon>
        <taxon>Streptomyces</taxon>
    </lineage>
</organism>
<dbReference type="RefSeq" id="WP_395508051.1">
    <property type="nucleotide sequence ID" value="NZ_JBBDHD010000005.1"/>
</dbReference>
<dbReference type="InterPro" id="IPR047657">
    <property type="entry name" value="PmbA"/>
</dbReference>
<dbReference type="InterPro" id="IPR045569">
    <property type="entry name" value="Metalloprtase-TldD/E_C"/>
</dbReference>
<dbReference type="Pfam" id="PF19289">
    <property type="entry name" value="PmbA_TldD_3rd"/>
    <property type="match status" value="1"/>
</dbReference>
<dbReference type="InterPro" id="IPR036059">
    <property type="entry name" value="TldD/PmbA_sf"/>
</dbReference>
<proteinExistence type="inferred from homology"/>
<feature type="domain" description="Metalloprotease TldD/E central" evidence="4">
    <location>
        <begin position="120"/>
        <end position="217"/>
    </location>
</feature>
<evidence type="ECO:0000259" key="3">
    <source>
        <dbReference type="Pfam" id="PF19289"/>
    </source>
</evidence>
<dbReference type="SUPFAM" id="SSF111283">
    <property type="entry name" value="Putative modulator of DNA gyrase, PmbA/TldD"/>
    <property type="match status" value="1"/>
</dbReference>
<evidence type="ECO:0000313" key="5">
    <source>
        <dbReference type="EMBL" id="MFH7594107.1"/>
    </source>
</evidence>
<name>A0ABW7P735_9ACTN</name>
<dbReference type="InterPro" id="IPR002510">
    <property type="entry name" value="Metalloprtase-TldD/E_N"/>
</dbReference>